<accession>A0ACC1PY74</accession>
<comment type="caution">
    <text evidence="1">The sequence shown here is derived from an EMBL/GenBank/DDBJ whole genome shotgun (WGS) entry which is preliminary data.</text>
</comment>
<name>A0ACC1PY74_9APHY</name>
<gene>
    <name evidence="1" type="ORF">NUW54_g4348</name>
</gene>
<reference evidence="1" key="1">
    <citation type="submission" date="2022-08" db="EMBL/GenBank/DDBJ databases">
        <title>Genome Sequence of Pycnoporus sanguineus.</title>
        <authorList>
            <person name="Buettner E."/>
        </authorList>
    </citation>
    <scope>NUCLEOTIDE SEQUENCE</scope>
    <source>
        <strain evidence="1">CG-C14</strain>
    </source>
</reference>
<organism evidence="1 2">
    <name type="scientific">Trametes sanguinea</name>
    <dbReference type="NCBI Taxonomy" id="158606"/>
    <lineage>
        <taxon>Eukaryota</taxon>
        <taxon>Fungi</taxon>
        <taxon>Dikarya</taxon>
        <taxon>Basidiomycota</taxon>
        <taxon>Agaricomycotina</taxon>
        <taxon>Agaricomycetes</taxon>
        <taxon>Polyporales</taxon>
        <taxon>Polyporaceae</taxon>
        <taxon>Trametes</taxon>
    </lineage>
</organism>
<keyword evidence="2" id="KW-1185">Reference proteome</keyword>
<evidence type="ECO:0000313" key="1">
    <source>
        <dbReference type="EMBL" id="KAJ3005412.1"/>
    </source>
</evidence>
<evidence type="ECO:0000313" key="2">
    <source>
        <dbReference type="Proteomes" id="UP001144978"/>
    </source>
</evidence>
<protein>
    <submittedName>
        <fullName evidence="1">Uncharacterized protein</fullName>
    </submittedName>
</protein>
<sequence length="443" mass="47334">MLLRSLARPALISRQLPRQSSLLTRAMSVSHVDSATQLDGILSKSKDKLSVIDFHATWCGPCHMIAPTYEALAKQYPSVNFLKCDVDQAKDVAARYRVTAMPTFVFLKGTSEVERIRGANKPALEAAVRRHASGPSSGAFSGQGHTLGGACAVPTGSVLSAILYSVGNRATRVPRWRAAANQRPAVLAEVELLAAYRGGCAWLEAAFAIELDDYVRRPRPVDAGGAQVQRLLYSHGVECSHFDCIPGTGSKAGLCNDRADIRTSQANPDIQVDPPATRSVSVGTQKRAPQTPAHAPWTTITTTNSIIVTPTASTSYRNLSASNNPRVRARALYIAWRVRASPGCNFLSLPVLYDCSCARVYAGRGAPAASGGAEGGQVTCGTTFVIPPSAMRALVRLRLRFRVLLLSPTFATFGNPLHPACPPISSHDPPASPPPTHRSTPRP</sequence>
<dbReference type="Proteomes" id="UP001144978">
    <property type="component" value="Unassembled WGS sequence"/>
</dbReference>
<dbReference type="EMBL" id="JANSHE010000986">
    <property type="protein sequence ID" value="KAJ3005412.1"/>
    <property type="molecule type" value="Genomic_DNA"/>
</dbReference>
<proteinExistence type="predicted"/>